<evidence type="ECO:0000256" key="11">
    <source>
        <dbReference type="ARBA" id="ARBA00023026"/>
    </source>
</evidence>
<dbReference type="GO" id="GO:0005524">
    <property type="term" value="F:ATP binding"/>
    <property type="evidence" value="ECO:0007669"/>
    <property type="project" value="UniProtKB-KW"/>
</dbReference>
<dbReference type="InterPro" id="IPR000700">
    <property type="entry name" value="PAS-assoc_C"/>
</dbReference>
<evidence type="ECO:0000256" key="2">
    <source>
        <dbReference type="ARBA" id="ARBA00012438"/>
    </source>
</evidence>
<dbReference type="EC" id="2.7.13.3" evidence="2"/>
<evidence type="ECO:0000313" key="15">
    <source>
        <dbReference type="Proteomes" id="UP001210770"/>
    </source>
</evidence>
<feature type="domain" description="PAS" evidence="12">
    <location>
        <begin position="146"/>
        <end position="200"/>
    </location>
</feature>
<dbReference type="InterPro" id="IPR013656">
    <property type="entry name" value="PAS_4"/>
</dbReference>
<name>A0AAX3LR21_9RHOB</name>
<dbReference type="PROSITE" id="PS50113">
    <property type="entry name" value="PAC"/>
    <property type="match status" value="1"/>
</dbReference>
<comment type="catalytic activity">
    <reaction evidence="1">
        <text>ATP + protein L-histidine = ADP + protein N-phospho-L-histidine.</text>
        <dbReference type="EC" id="2.7.13.3"/>
    </reaction>
</comment>
<dbReference type="SMART" id="SM00911">
    <property type="entry name" value="HWE_HK"/>
    <property type="match status" value="1"/>
</dbReference>
<evidence type="ECO:0000256" key="6">
    <source>
        <dbReference type="ARBA" id="ARBA00022679"/>
    </source>
</evidence>
<keyword evidence="7" id="KW-0677">Repeat</keyword>
<protein>
    <recommendedName>
        <fullName evidence="2">histidine kinase</fullName>
        <ecNumber evidence="2">2.7.13.3</ecNumber>
    </recommendedName>
</protein>
<dbReference type="InterPro" id="IPR036890">
    <property type="entry name" value="HATPase_C_sf"/>
</dbReference>
<dbReference type="Proteomes" id="UP001210770">
    <property type="component" value="Chromosome"/>
</dbReference>
<dbReference type="PANTHER" id="PTHR41523:SF8">
    <property type="entry name" value="ETHYLENE RESPONSE SENSOR PROTEIN"/>
    <property type="match status" value="1"/>
</dbReference>
<evidence type="ECO:0000256" key="7">
    <source>
        <dbReference type="ARBA" id="ARBA00022737"/>
    </source>
</evidence>
<keyword evidence="3" id="KW-0597">Phosphoprotein</keyword>
<gene>
    <name evidence="14" type="ORF">PL336_01275</name>
</gene>
<evidence type="ECO:0000259" key="13">
    <source>
        <dbReference type="PROSITE" id="PS50113"/>
    </source>
</evidence>
<evidence type="ECO:0000259" key="12">
    <source>
        <dbReference type="PROSITE" id="PS50112"/>
    </source>
</evidence>
<evidence type="ECO:0000256" key="5">
    <source>
        <dbReference type="ARBA" id="ARBA00022643"/>
    </source>
</evidence>
<keyword evidence="5" id="KW-0288">FMN</keyword>
<dbReference type="NCBIfam" id="TIGR00229">
    <property type="entry name" value="sensory_box"/>
    <property type="match status" value="1"/>
</dbReference>
<keyword evidence="8" id="KW-0547">Nucleotide-binding</keyword>
<dbReference type="Gene3D" id="3.30.450.20">
    <property type="entry name" value="PAS domain"/>
    <property type="match status" value="2"/>
</dbReference>
<dbReference type="EMBL" id="CP116423">
    <property type="protein sequence ID" value="WCE70510.1"/>
    <property type="molecule type" value="Genomic_DNA"/>
</dbReference>
<dbReference type="Gene3D" id="3.30.565.10">
    <property type="entry name" value="Histidine kinase-like ATPase, C-terminal domain"/>
    <property type="match status" value="1"/>
</dbReference>
<dbReference type="InterPro" id="IPR035965">
    <property type="entry name" value="PAS-like_dom_sf"/>
</dbReference>
<dbReference type="RefSeq" id="WP_271688767.1">
    <property type="nucleotide sequence ID" value="NZ_CP116423.1"/>
</dbReference>
<sequence length="465" mass="50487">MLKSTQSVTLDASHYELIEAMTDEVVILDATGKIVAVNMAWKLFCEENGGDAGTHYVGANYFDICEAAAMGAVVQAETVLEGLRQALKTGTSFEGEYPCDGPGVRRWFQLNANRLTIQGAPCLLLQHRNVTTRRMAHDDIERAHVQAETFAALVATTAEAILTYDMEGRIISWNPAAERLYGYTEEEALGQSVELLYPPDWPTRVLEYRDQIMAGKLRQFNAVRVAKDGTERHVTIACTPIRTLSGDIVSISNIHHDVTATRKAEEVRDLVSREVIHRAKNMLSLVTAMQRQTASSAASLAEFNKSFGARIQALARSTDLLVDGGWSSVDLAELVRAQLDPFLHLQAKAVDVDGPSVALGPQALQLIGMALHELATNSTKYGVMSNGCGDIQCHWSHTEKGGLRFQWIETGITIDPSAKKATGFGSKVLSVLAPAMVNGAAETVTSENALTWTVTIPAAHLGKLA</sequence>
<keyword evidence="9" id="KW-0418">Kinase</keyword>
<evidence type="ECO:0000256" key="4">
    <source>
        <dbReference type="ARBA" id="ARBA00022630"/>
    </source>
</evidence>
<feature type="domain" description="PAC" evidence="13">
    <location>
        <begin position="216"/>
        <end position="270"/>
    </location>
</feature>
<dbReference type="AlphaFoldDB" id="A0AAX3LR21"/>
<keyword evidence="6" id="KW-0808">Transferase</keyword>
<dbReference type="CDD" id="cd00130">
    <property type="entry name" value="PAS"/>
    <property type="match status" value="1"/>
</dbReference>
<dbReference type="Pfam" id="PF08448">
    <property type="entry name" value="PAS_4"/>
    <property type="match status" value="1"/>
</dbReference>
<keyword evidence="10" id="KW-0067">ATP-binding</keyword>
<evidence type="ECO:0000256" key="3">
    <source>
        <dbReference type="ARBA" id="ARBA00022553"/>
    </source>
</evidence>
<evidence type="ECO:0000256" key="10">
    <source>
        <dbReference type="ARBA" id="ARBA00022840"/>
    </source>
</evidence>
<keyword evidence="4" id="KW-0285">Flavoprotein</keyword>
<dbReference type="InterPro" id="IPR000014">
    <property type="entry name" value="PAS"/>
</dbReference>
<dbReference type="Pfam" id="PF07536">
    <property type="entry name" value="HWE_HK"/>
    <property type="match status" value="1"/>
</dbReference>
<dbReference type="PANTHER" id="PTHR41523">
    <property type="entry name" value="TWO-COMPONENT SYSTEM SENSOR PROTEIN"/>
    <property type="match status" value="1"/>
</dbReference>
<keyword evidence="11" id="KW-0843">Virulence</keyword>
<evidence type="ECO:0000313" key="14">
    <source>
        <dbReference type="EMBL" id="WCE70510.1"/>
    </source>
</evidence>
<evidence type="ECO:0000256" key="8">
    <source>
        <dbReference type="ARBA" id="ARBA00022741"/>
    </source>
</evidence>
<dbReference type="GO" id="GO:0004673">
    <property type="term" value="F:protein histidine kinase activity"/>
    <property type="evidence" value="ECO:0007669"/>
    <property type="project" value="UniProtKB-EC"/>
</dbReference>
<dbReference type="PROSITE" id="PS50112">
    <property type="entry name" value="PAS"/>
    <property type="match status" value="1"/>
</dbReference>
<reference evidence="14" key="1">
    <citation type="submission" date="2023-01" db="EMBL/GenBank/DDBJ databases">
        <title>Comparative genomic analysis of cold water coral derived Sulfitobacter faviae: insights into their metabolism and habitat adaptation.</title>
        <authorList>
            <person name="Guo Y."/>
            <person name="Lin S."/>
            <person name="Huang Z."/>
            <person name="Tang K."/>
            <person name="Wang X."/>
        </authorList>
    </citation>
    <scope>NUCLEOTIDE SEQUENCE</scope>
    <source>
        <strain evidence="14">SCSIO W_1865</strain>
    </source>
</reference>
<dbReference type="InterPro" id="IPR011102">
    <property type="entry name" value="Sig_transdc_His_kinase_HWE"/>
</dbReference>
<dbReference type="SMART" id="SM00091">
    <property type="entry name" value="PAS"/>
    <property type="match status" value="1"/>
</dbReference>
<accession>A0AAX3LR21</accession>
<proteinExistence type="predicted"/>
<dbReference type="SUPFAM" id="SSF55785">
    <property type="entry name" value="PYP-like sensor domain (PAS domain)"/>
    <property type="match status" value="2"/>
</dbReference>
<evidence type="ECO:0000256" key="9">
    <source>
        <dbReference type="ARBA" id="ARBA00022777"/>
    </source>
</evidence>
<organism evidence="14 15">
    <name type="scientific">Sulfitobacter faviae</name>
    <dbReference type="NCBI Taxonomy" id="1775881"/>
    <lineage>
        <taxon>Bacteria</taxon>
        <taxon>Pseudomonadati</taxon>
        <taxon>Pseudomonadota</taxon>
        <taxon>Alphaproteobacteria</taxon>
        <taxon>Rhodobacterales</taxon>
        <taxon>Roseobacteraceae</taxon>
        <taxon>Sulfitobacter</taxon>
    </lineage>
</organism>
<evidence type="ECO:0000256" key="1">
    <source>
        <dbReference type="ARBA" id="ARBA00000085"/>
    </source>
</evidence>